<dbReference type="SMART" id="SM00832">
    <property type="entry name" value="C8"/>
    <property type="match status" value="1"/>
</dbReference>
<dbReference type="InterPro" id="IPR015819">
    <property type="entry name" value="Lipid_transp_b-sht_shell"/>
</dbReference>
<dbReference type="SUPFAM" id="SSF48431">
    <property type="entry name" value="Lipovitellin-phosvitin complex, superhelical domain"/>
    <property type="match status" value="1"/>
</dbReference>
<dbReference type="InterPro" id="IPR014853">
    <property type="entry name" value="VWF/SSPO/ZAN-like_Cys-rich_dom"/>
</dbReference>
<dbReference type="Gene3D" id="2.20.80.10">
    <property type="entry name" value="Lipovitellin-phosvitin complex, chain A, domain 4"/>
    <property type="match status" value="1"/>
</dbReference>
<dbReference type="InterPro" id="IPR015816">
    <property type="entry name" value="Vitellinogen_b-sht_N"/>
</dbReference>
<evidence type="ECO:0000259" key="4">
    <source>
        <dbReference type="PROSITE" id="PS50234"/>
    </source>
</evidence>
<dbReference type="InterPro" id="IPR015255">
    <property type="entry name" value="Vitellinogen_open_b-sht"/>
</dbReference>
<feature type="domain" description="VWFA" evidence="4">
    <location>
        <begin position="5919"/>
        <end position="6108"/>
    </location>
</feature>
<dbReference type="SMART" id="SM01169">
    <property type="entry name" value="DUF1943"/>
    <property type="match status" value="1"/>
</dbReference>
<evidence type="ECO:0000256" key="3">
    <source>
        <dbReference type="PROSITE-ProRule" id="PRU00557"/>
    </source>
</evidence>
<dbReference type="PROSITE" id="PS51211">
    <property type="entry name" value="VITELLOGENIN"/>
    <property type="match status" value="1"/>
</dbReference>
<dbReference type="Pfam" id="PF09172">
    <property type="entry name" value="Vit_open_b-sht"/>
    <property type="match status" value="1"/>
</dbReference>
<dbReference type="SMART" id="SM00638">
    <property type="entry name" value="LPD_N"/>
    <property type="match status" value="1"/>
</dbReference>
<feature type="domain" description="Vitellogenin" evidence="5">
    <location>
        <begin position="65"/>
        <end position="685"/>
    </location>
</feature>
<evidence type="ECO:0000313" key="7">
    <source>
        <dbReference type="EMBL" id="CAH0099307.1"/>
    </source>
</evidence>
<dbReference type="InterPro" id="IPR001846">
    <property type="entry name" value="VWF_type-D"/>
</dbReference>
<dbReference type="SMART" id="SM00216">
    <property type="entry name" value="VWD"/>
    <property type="match status" value="1"/>
</dbReference>
<accession>A0A8J2RH75</accession>
<dbReference type="EMBL" id="CAKKLH010000016">
    <property type="protein sequence ID" value="CAH0099307.1"/>
    <property type="molecule type" value="Genomic_DNA"/>
</dbReference>
<dbReference type="GO" id="GO:0032991">
    <property type="term" value="C:protein-containing complex"/>
    <property type="evidence" value="ECO:0007669"/>
    <property type="project" value="UniProtKB-ARBA"/>
</dbReference>
<dbReference type="InterPro" id="IPR036465">
    <property type="entry name" value="vWFA_dom_sf"/>
</dbReference>
<gene>
    <name evidence="7" type="ORF">DGAL_LOCUS1434</name>
</gene>
<name>A0A8J2RH75_9CRUS</name>
<dbReference type="SUPFAM" id="SSF56968">
    <property type="entry name" value="Lipovitellin-phosvitin complex, beta-sheet shell regions"/>
    <property type="match status" value="2"/>
</dbReference>
<dbReference type="InterPro" id="IPR015817">
    <property type="entry name" value="Vitellinogen_open_b-sht_sub1"/>
</dbReference>
<comment type="caution">
    <text evidence="7">The sequence shown here is derived from an EMBL/GenBank/DDBJ whole genome shotgun (WGS) entry which is preliminary data.</text>
</comment>
<dbReference type="FunFam" id="1.25.10.20:FF:000005">
    <property type="entry name" value="Apolipoprotein lipid transfer particle"/>
    <property type="match status" value="1"/>
</dbReference>
<proteinExistence type="predicted"/>
<organism evidence="7 8">
    <name type="scientific">Daphnia galeata</name>
    <dbReference type="NCBI Taxonomy" id="27404"/>
    <lineage>
        <taxon>Eukaryota</taxon>
        <taxon>Metazoa</taxon>
        <taxon>Ecdysozoa</taxon>
        <taxon>Arthropoda</taxon>
        <taxon>Crustacea</taxon>
        <taxon>Branchiopoda</taxon>
        <taxon>Diplostraca</taxon>
        <taxon>Cladocera</taxon>
        <taxon>Anomopoda</taxon>
        <taxon>Daphniidae</taxon>
        <taxon>Daphnia</taxon>
    </lineage>
</organism>
<keyword evidence="2" id="KW-0325">Glycoprotein</keyword>
<dbReference type="Pfam" id="PF08742">
    <property type="entry name" value="C8"/>
    <property type="match status" value="1"/>
</dbReference>
<evidence type="ECO:0000313" key="8">
    <source>
        <dbReference type="Proteomes" id="UP000789390"/>
    </source>
</evidence>
<dbReference type="InterPro" id="IPR001747">
    <property type="entry name" value="Vitellogenin_N"/>
</dbReference>
<comment type="caution">
    <text evidence="3">Lacks conserved residue(s) required for the propagation of feature annotation.</text>
</comment>
<dbReference type="PANTHER" id="PTHR37860:SF1">
    <property type="match status" value="1"/>
</dbReference>
<evidence type="ECO:0008006" key="9">
    <source>
        <dbReference type="Google" id="ProtNLM"/>
    </source>
</evidence>
<dbReference type="PROSITE" id="PS50234">
    <property type="entry name" value="VWFA"/>
    <property type="match status" value="1"/>
</dbReference>
<keyword evidence="8" id="KW-1185">Reference proteome</keyword>
<evidence type="ECO:0000259" key="5">
    <source>
        <dbReference type="PROSITE" id="PS51211"/>
    </source>
</evidence>
<dbReference type="Proteomes" id="UP000789390">
    <property type="component" value="Unassembled WGS sequence"/>
</dbReference>
<dbReference type="PROSITE" id="PS51233">
    <property type="entry name" value="VWFD"/>
    <property type="match status" value="1"/>
</dbReference>
<keyword evidence="1" id="KW-0732">Signal</keyword>
<dbReference type="GO" id="GO:0005319">
    <property type="term" value="F:lipid transporter activity"/>
    <property type="evidence" value="ECO:0007669"/>
    <property type="project" value="InterPro"/>
</dbReference>
<sequence>MRVNHPSSRETTISATSFFSNPTSVMRSAIFLVTALVAASTATPWGSRANQQCASYCKETSKFKYSVGTIYSYDYTGETASKIGGTSEQESRLHINAQAEFEVVSQCELVLRLKRVTLEQSDPQDGSAKSITPGSSQFAAGLQQQSLIFSFQDGQIEHICPSVDEPVWSLNVKRGILSAMQNSMRDLAASQLVFETDVVGHCEANYTVENVGRNGVIVSKSKDLLACTGRNGQHSAPILSTPYSSASSIQSLPLLRSENECQQTIRNQLLEKSVCTETHLFRPFSNGQSGASTRIIQTLTYSSERRSDQISTDYKKKRASLLFDGPDTQKTSGSSLALITETLNILVQESQIGISPKTPALFSRLVTALRSLSYSQLSELFGKAQNSQAKKYLMDAAPLVGTAASYGLMRDIIQEGLLADLEVDMWLASLAFQPKPTLEMISAISPLLADNATVRPKALLSISALIHAYCRTHPSGCQTEETVKKAIVQIENRIGIACRSRDAEEQNTILLALKALGNAGLVVSSTETLKKCYQEETNSMVIRLAAIDAIRRVPCHLNGRSSVLSLYLDTKQNTELRIGAYLAAMQCPSAQLLEEVKQALTHENINQVGSFVWTHLTNLQESSSPSKQAVRQLLANEFLRNKFNTDARKFSRNLEASSYWQDLNVGGTVESNIIFSSQSYLPRSATLNLTLDLFGESVNLIELGARLEGFESLVESFFGPSGFFPDDSIQKVLENLRGKRAAPVDQQSLNQLSTVFDVKGQMADQPQGDLYLRIFGNELHTHRFKGLDQLTGKPFQSPLAMLLQAAGQKDVDFIKSVSIMDVSYVLPTAVGLPLTLTVNATATVAFKMGGTFQTASLSDIKVIGHVKPSGTIEINGLMAIDASTFMRSGVHVQNIMHTSTGLSGKMIIQGNRLVSVQMDAPEEATNTFSFDSRLFLLQENGPTAVQPDQKHRISRKSCSPTWFSQTFGAELCGELDFYSRTPNRPRGPFTGPKHAALFLRKTDKHSSYRFEYKREGNRAVSLIMDTPDSAVNRRLSAQVTMDQLANSLRASFVCPTKSMDVTGKYEYNQLVKGMDVMLSLDGSELVSLRTSLRTDLKGASGRYEPNLVISKRGRELLNFQGYFSYVANTKRGFDFQLKHLTVRPIRFSGDFSKDSDNKHEYSIGLKSYFLDATLANTMRISDKLTTSKTRIGYSLMEGTSHSLELSGKFNRAVKGSLKKTVLAGIVQSSQFPQYNGDLSWDLQQSENYLENSIRLNAGSDQWEVQQLYSVQQRDVNVRLAVTCKQQKVDFLIYTLFQNTDTTVTSQSGLRLSQGRQWSGKLDLIRQDYQPGRRYGGRIELSSPTASRQLRADISQEKDKQWDLIVEYSANQNIEASVEAVYKNLSAGIKCEHSVEMKLRSWAANELDLSGQFVASTTNSQFNLNGRYGDKKLSSSVEYDHREKLEHSVSARIIRDEEVPVFQASFNINAGSEKSLLIDIQANRHITVDAKISPKFVNVQVFWNKDVDLSQSFGFTGKLSATGGDAQLKYKSWPPIHINVDKIDKDLKIQLEWNDNQVAILRMELLPTRTAGLLTTPFDGFRRITFDSLHQISGNALDTQVTVDWQQDRFTVSVTGSKTSENVQGSVKLVSTFAQLENVGVEFQALTSQPLHRYSVAVHQQDRRAELSADYHRKEFTFKSASVNLATPFNGYEALKISINHNQVVANFQTDIKLEGSFASRAVITVTGKNIKSETAGNLVITTNFSVLETFTTSFQLFNKPLEKKLTVIGDLNGQKMTARSFTSFVDRKFRGDLHVASPFSEDIRASLNHRYEDQILQSQGYLSWANEKSVQVDLDGEFASGKAVLNTTLSTPNWVASSRLNHKKEASKMDTFAEAVISGQRVTFTLNAQNLQLDNIRLESRMTTPFQGFEDLQMNLQHRRDGKKTTTLMKAARMQKEITMEHDVEYIDLFNWANRLAVKTPFEGLSSLTVDSKQIWTSILEHDGQLQINGKRMTVALKADKSQAGKLTASGSLATSWSEDVTFELTHSDDGLKFHPTLIIRTGNGQPIRLETAYRRGPKNPSLLVEVVSPLSEPLKLSAAYVNSLPAQSAKLSLNWNGDQNIDWTLDWALAALQSSIKTRLSTPFSRNNKIEADIVYDVTGQRKTAIVLLRRDDQTINLDAFASGQGSGYQSELVLSSSFYETVKASAILDIAGARASLKLDRGNSQIHFHGVLVVAPTQTAVTATLETPFNALRILKVDASLKSNRDLQLEIDFDGKKIYLTGSHSSGPANGSLRASLKTPFVRIQSGSIDASYDASGATKMASLTLSKNQNVIQASGQITLIGPVKLALNVRAPCCGIKHLDVTGSYDESAEIKSGHLKLDLNGEKYQLDGKLIQSNGTAEIALKSLTGYQGYEQVAINAKYDVRQPTKTGSIVFNRNDERFHFSGTVNTRSIVLDLATPITPLKTVRLEGRFDTETAVLTIIRNEEVIKLTVGGSFGSMLGKLDCGLETPYSGYENLRAELVYDLQSPRKLIVLDAGSFRSEIEWNGRRLIVRSTTPIVGYEQLELTGDYALDNRELLAAVFLKKNTETIEIRFNGLFDLIGKQASFEFQSPVPFMRILSSKLKWNADQGESKSFNLQASRNNITVELEMNGRFVLDNSALTVATRSNIEGWNSASLSAAYDVRTSISASLNLEKNGLRQSFAGDAKFDKESAILSVQTPFEGMRTMGLSGRLVDASKVNVSSDRTATLHFEKEGQSQDYALALSFDANSAALSIETPFQNYEKMSAEVRFVLDKPQNTFNLIVKKNNHKMEFNGQARNGEVELKLSTTLKGFENVMVACRYDLASLAKTLALKLSLNEKMIQLNGSIEGLKITIDLTTPFVGFEYVSLSGDVQLAAKTVRLMLELNGQSYEANGLLTDQKLIAQIKTPINGYEVTDISGRWNERHMEFGVTSSSLGKIILSTEYDLDNKSLQFGRVVLNHNGFRYRNELVAKLADPWVGGEVLLGVQLPLDGLRNVTSTLIYDLDSSEKSLAMTLDTSVIHYETTASISLNNESGSAIIHVQTPIASWEEIDLSAGYDLNKKTVFVLSERNGKSVVFVHGLATLSPMSSILSSSIRIPSLLNDDIEIMAAYNVASDSADAKIKYCAHEVLFDGHRADDWISAIATISTTFDQLQSAQINWNIVKKTASLHLNSLKATLDGRILSPQEAGFKATLSDPVMGTHSTEIEWSILSDKITSRAEYKNGQNQRFGANASINFSVEKGDYQLTVHTGQTNIGDVQLIGRWTSNEKIKSESALHWAGSKKFEAVFDGQFTVLRSIAGLTLSTPNTTPVKTEVQYDFTSAQKTFKFDHNSALQFNTLLTIESMIHWNGKIDLIVNSEKYSAMGKCNMEPTAHVKEFMIQLENIDLPASEIRMTMQKRNERIVINASLNGPAFENELMFHGHYDTSMGMNSSGKFSWAADKNIQANFLMTSSELAAELLTPFVGLEKTSLSVKYDMGQQKQTMDSVLLWSGRKITASANWELMDGLVFSVRFTTPFQGFEEVGLRGTFLAGSDYTTTLYYTRAGKVVDIQGKLISNNAGSMARITFAGENELLSAVVEYDVRNPKKTASLTLSRGTNQRLSVTAIGEFSDKINGILSIETSSSSPIRISLEMDPISTEKNGRLTVEWGQQQKIELMGSGSMTKAGSKFRLAAQTPFEGFKKILVNTRMNQKVVELSVEYGRNRKLQLNGQYRFDPRLSVYSLNGTLSTPWLEHTLSGQSYVELNNGFHCSFSLSPEAEKSYNINTTYRKSGSFEASIQTPIIALRSAQISGAFETDNRKSSKRFALGMEYNGRQASIEGRTSGLNARNTFIKGSWNNQAITLDTFFQKDQSTFKIATNVTTPFQGYQNWAGRFERTKKGQQCDMTLHLMTPLASLPSIDATVQTLLEAGKRLEITTSATALGHTGRAKLHVSKSAKTYLASLELDMPFIEILPSANIRAECQIDGWKNVVSTVTAGVPAGEYTVKGSMLIGKSSLNLNAGIKTPSFAKSIEMGAGYNAANLDLIQGEIFVWDNKIEGRYEKRGNQISVELSFNSPDLNLTHNRLNFEVNYRSPRQLQSSVSFITLQKSHTLSVSYQLAGSKFTGQIDLDSPVFQSKKSLSLKLNYSSFAAMTFDGRFVDGQSTCELTGSLRLSGETMHSQAKLSCPMFGTVAIEVTGSPIEGKLIITAGSSVHRLGYKLNASNDGYDVTMNADSPMFKPLHLRGIWMLGDSQQGQASLTVRHGESSHSVLADYLRSAGEKSAGSFSIASPFLPGGQASMQLQYQPFDLNVQLDMMGQSHRLTGQLQRWPSINGRIQLDSPLLPWKTVGLNAQAERNVRDFLHGRANITASYGEQSLGLAGRFRYSKWSDFEGMMELNTPFQGLTMARADVQLSAINAQRVNASINFQSSHVVLPRASFNVQYHLSQNTLDASATLNTPFSRWETVGLALNIPLIVNDAKALAALSLPGSYYSVSGLVSVGRRQFLTEWKVDYAGRKFATEVLFKADDIYQAKIDVKTPFRGFEKYLWDIKGQADVRRWGEATAFLDWNGKRIEFSSNVKAEPLAYIAIVQLNTPFVDFERYAIHLRLEGTERKTLQVEVESPGVRVGADFDYSFNSVTDFIGKASIRTPLVGYESFTLHLSNQLGMSSYSANAEARFADYGLAASVEGIIRDGGFQAQMDGRYNDRVIVLKAGGSLDDKRVTCNVDLITPFEELKTLESFVQLEKDLTESKGFGLSVNGRQLILVTLAKQSDGLQILQIKNPWRPVDVSYSWEKSADLIHYQAQLCWDLNQRTSATLGGRLVIKTSSYGRQISIKTVTPRREWSLNYSLELTSAKVDHSINLSWAADKTVGYRVFAENGSNRRRTQLSGSIRLDLPVRSFQLESQHSGGETTATHVEFQWDAARDPAKRLGGRIETRQGRQVRLIFLHPELERDIVLQGEYDRITNNQLTGKMELIYSPLEEHRLVVEGSTTGQETGRAIQLVILHPASNTDLRLVADGKKNAGTEFQARLDYKDRSKMSRFLQLGGKILPEQRRIDFEARTNEKSLSLTNGLTLSGSSYALASRTLVNDAEALILDAHLETSSLRPTLQIDGSYAGGKSFNFLAGMPDMREITVRAVRDIHGRKITDGHFQVKLNKTDILSSRLYWRAASRTELRDAAVNGLINVLAACESFADDLANFATSEWTDKCTVLTPAARMISQRLTESMNRELDNFRSEFKQMAVELVAMYERNDFYLKNIVATIKQVTSLAQPFIDRTVANIQAISQTIIGETTVFYRAAVSTYNSLAQVAFSGYQQLSSYVSSGVNEVARYYSQLAGEVMRCLIRCESVVSQAFQRLQSIFQKYAGRLETVVMQQVEEIRIQLIDMANSYAESFRPYTQNLNVWIERARIFYFESLNNINDFRQKIHERFMTYPLFQRVYSVYLEYASWLEEFHAQDYVDECINYLNQLKEESRERIKLMMAYYQPLIDPLVQAYQGQMDALKQLPMVVYINTVVGRLNQQLNELSKLVELEVKLRQVLRDILQHTDRLTTQLIKDLKGSLTFPMKPTIVIDWEAGRLEYSQRLPFTWEDFSQLPRIRELPLLRKIATAKKNFIREMDHSQFYFTTMNLLAIYRPMRIQSILPPFGSRAFVAGTQHYMTFDRRFYEFAGECSYLLASDFLRNDFSAVVNYEGAAGKVTRKSLTILSDNRQVEIDSSFRVTLNGRKIEMPLMYESTSIVRDGQRLIVTNNKSGFRVDCNLYRDICTVQVTGWSFGKTGGLFGVYNNEPADDFTTPFRQQRSDDEVDSFANSWKVGTSRCRVRNFAVTRPTPNARNTRLCDQLFVDQQSVLRPCFQMVDPTPFARMCLNDLTSLENSPKKETGVCTAAAAYVSECRFAGLDLFVPPQCVRCELEDGKVIGSGEIKTFQNDAPRSADVVFIVDQKPCLNGTRLSYLPAAIDAALRERGIQQNRFAVVSYGGRGGELFQKPHVRTVDGGQIWSHRKGIQSALEDLPLADEQSSMTPSDIHSALRYAINLPYRVGVSKQFVLVSCGGSECQASSYADTLTLLIENDVKLHLLQPRDIVVKGKNSSDELKNVFGFDAEEVYTVRNIRSLKGDRELRRQLSLPKDFCTPLALETNGTLFDLKKMMPGQLQQQTKKFIDIFARRVAVTGEPSPCQRCDCIGDRDGIGSILCQRCVSPIMERLDKVWEQLSYENEMASAANVEDVTVSQIQDALLDQQDKSSRFAVATTPLQK</sequence>
<dbReference type="OrthoDB" id="6484170at2759"/>
<protein>
    <recommendedName>
        <fullName evidence="9">Vitellogenin domain-containing protein</fullName>
    </recommendedName>
</protein>
<evidence type="ECO:0000256" key="2">
    <source>
        <dbReference type="ARBA" id="ARBA00023180"/>
    </source>
</evidence>
<dbReference type="PANTHER" id="PTHR37860">
    <property type="entry name" value="AGAP008810-PA"/>
    <property type="match status" value="1"/>
</dbReference>
<dbReference type="Gene3D" id="1.25.10.20">
    <property type="entry name" value="Vitellinogen, superhelical"/>
    <property type="match status" value="1"/>
</dbReference>
<dbReference type="Pfam" id="PF01347">
    <property type="entry name" value="Vitellogenin_N"/>
    <property type="match status" value="1"/>
</dbReference>
<dbReference type="Gene3D" id="2.20.50.20">
    <property type="entry name" value="Lipovitellin. Chain A, domain 3"/>
    <property type="match status" value="1"/>
</dbReference>
<dbReference type="InterPro" id="IPR002035">
    <property type="entry name" value="VWF_A"/>
</dbReference>
<dbReference type="InterPro" id="IPR011030">
    <property type="entry name" value="Lipovitellin_superhlx_dom"/>
</dbReference>
<dbReference type="SUPFAM" id="SSF53300">
    <property type="entry name" value="vWA-like"/>
    <property type="match status" value="1"/>
</dbReference>
<reference evidence="7" key="1">
    <citation type="submission" date="2021-11" db="EMBL/GenBank/DDBJ databases">
        <authorList>
            <person name="Schell T."/>
        </authorList>
    </citation>
    <scope>NUCLEOTIDE SEQUENCE</scope>
    <source>
        <strain evidence="7">M5</strain>
    </source>
</reference>
<dbReference type="Pfam" id="PF00094">
    <property type="entry name" value="VWD"/>
    <property type="match status" value="1"/>
</dbReference>
<feature type="domain" description="VWFD" evidence="6">
    <location>
        <begin position="5632"/>
        <end position="5804"/>
    </location>
</feature>
<dbReference type="FunFam" id="2.20.50.20:FF:000003">
    <property type="entry name" value="Microsomal triglyceride transfer protein large subunit"/>
    <property type="match status" value="1"/>
</dbReference>
<dbReference type="Gene3D" id="2.30.230.10">
    <property type="entry name" value="Lipovitellin, beta-sheet shell regions, chain A"/>
    <property type="match status" value="1"/>
</dbReference>
<evidence type="ECO:0000256" key="1">
    <source>
        <dbReference type="ARBA" id="ARBA00022729"/>
    </source>
</evidence>
<evidence type="ECO:0000259" key="6">
    <source>
        <dbReference type="PROSITE" id="PS51233"/>
    </source>
</evidence>